<evidence type="ECO:0000256" key="1">
    <source>
        <dbReference type="SAM" id="Phobius"/>
    </source>
</evidence>
<reference evidence="3" key="3">
    <citation type="submission" date="2015-04" db="UniProtKB">
        <authorList>
            <consortium name="EnsemblPlants"/>
        </authorList>
    </citation>
    <scope>IDENTIFICATION</scope>
    <source>
        <strain evidence="3">cv. Jemalong A17</strain>
    </source>
</reference>
<keyword evidence="1" id="KW-1133">Transmembrane helix</keyword>
<sequence length="206" mass="22869">MGRKTEKTYNEELVLENERNNLGKDREEAILRITVALHKTSVVGFSRYRISEVLIGSVLSVQPVRGSVLNSSASFLRWLLMVHDWLSADLSKRDLRWFSLKGGGSKKDSVAAFRGHIMGSWSVNLSVLAVGSYTMTEKMGLVLFRSISGLIIMLTALYCTCSSKIMVVFRNRSSRLEMVMYLLSVVAANGGCGYYRVGGARGAQTR</sequence>
<protein>
    <submittedName>
        <fullName evidence="2">Transmembrane protein, putative</fullName>
    </submittedName>
</protein>
<dbReference type="EMBL" id="CM001219">
    <property type="protein sequence ID" value="AES71946.1"/>
    <property type="molecule type" value="Genomic_DNA"/>
</dbReference>
<keyword evidence="1" id="KW-0472">Membrane</keyword>
<organism evidence="2 4">
    <name type="scientific">Medicago truncatula</name>
    <name type="common">Barrel medic</name>
    <name type="synonym">Medicago tribuloides</name>
    <dbReference type="NCBI Taxonomy" id="3880"/>
    <lineage>
        <taxon>Eukaryota</taxon>
        <taxon>Viridiplantae</taxon>
        <taxon>Streptophyta</taxon>
        <taxon>Embryophyta</taxon>
        <taxon>Tracheophyta</taxon>
        <taxon>Spermatophyta</taxon>
        <taxon>Magnoliopsida</taxon>
        <taxon>eudicotyledons</taxon>
        <taxon>Gunneridae</taxon>
        <taxon>Pentapetalae</taxon>
        <taxon>rosids</taxon>
        <taxon>fabids</taxon>
        <taxon>Fabales</taxon>
        <taxon>Fabaceae</taxon>
        <taxon>Papilionoideae</taxon>
        <taxon>50 kb inversion clade</taxon>
        <taxon>NPAAA clade</taxon>
        <taxon>Hologalegina</taxon>
        <taxon>IRL clade</taxon>
        <taxon>Trifolieae</taxon>
        <taxon>Medicago</taxon>
    </lineage>
</organism>
<evidence type="ECO:0000313" key="2">
    <source>
        <dbReference type="EMBL" id="AES71946.1"/>
    </source>
</evidence>
<gene>
    <name evidence="2" type="ordered locus">MTR_3g084430</name>
</gene>
<evidence type="ECO:0000313" key="4">
    <source>
        <dbReference type="Proteomes" id="UP000002051"/>
    </source>
</evidence>
<name>G7JAS9_MEDTR</name>
<proteinExistence type="predicted"/>
<dbReference type="Proteomes" id="UP000002051">
    <property type="component" value="Chromosome 3"/>
</dbReference>
<dbReference type="PaxDb" id="3880-AES71946"/>
<accession>G7JAS9</accession>
<dbReference type="HOGENOM" id="CLU_1333699_0_0_1"/>
<keyword evidence="1 2" id="KW-0812">Transmembrane</keyword>
<evidence type="ECO:0000313" key="3">
    <source>
        <dbReference type="EnsemblPlants" id="AES71946"/>
    </source>
</evidence>
<dbReference type="AlphaFoldDB" id="G7JAS9"/>
<feature type="transmembrane region" description="Helical" evidence="1">
    <location>
        <begin position="179"/>
        <end position="197"/>
    </location>
</feature>
<reference evidence="2 4" key="1">
    <citation type="journal article" date="2011" name="Nature">
        <title>The Medicago genome provides insight into the evolution of rhizobial symbioses.</title>
        <authorList>
            <person name="Young N.D."/>
            <person name="Debelle F."/>
            <person name="Oldroyd G.E."/>
            <person name="Geurts R."/>
            <person name="Cannon S.B."/>
            <person name="Udvardi M.K."/>
            <person name="Benedito V.A."/>
            <person name="Mayer K.F."/>
            <person name="Gouzy J."/>
            <person name="Schoof H."/>
            <person name="Van de Peer Y."/>
            <person name="Proost S."/>
            <person name="Cook D.R."/>
            <person name="Meyers B.C."/>
            <person name="Spannagl M."/>
            <person name="Cheung F."/>
            <person name="De Mita S."/>
            <person name="Krishnakumar V."/>
            <person name="Gundlach H."/>
            <person name="Zhou S."/>
            <person name="Mudge J."/>
            <person name="Bharti A.K."/>
            <person name="Murray J.D."/>
            <person name="Naoumkina M.A."/>
            <person name="Rosen B."/>
            <person name="Silverstein K.A."/>
            <person name="Tang H."/>
            <person name="Rombauts S."/>
            <person name="Zhao P.X."/>
            <person name="Zhou P."/>
            <person name="Barbe V."/>
            <person name="Bardou P."/>
            <person name="Bechner M."/>
            <person name="Bellec A."/>
            <person name="Berger A."/>
            <person name="Berges H."/>
            <person name="Bidwell S."/>
            <person name="Bisseling T."/>
            <person name="Choisne N."/>
            <person name="Couloux A."/>
            <person name="Denny R."/>
            <person name="Deshpande S."/>
            <person name="Dai X."/>
            <person name="Doyle J.J."/>
            <person name="Dudez A.M."/>
            <person name="Farmer A.D."/>
            <person name="Fouteau S."/>
            <person name="Franken C."/>
            <person name="Gibelin C."/>
            <person name="Gish J."/>
            <person name="Goldstein S."/>
            <person name="Gonzalez A.J."/>
            <person name="Green P.J."/>
            <person name="Hallab A."/>
            <person name="Hartog M."/>
            <person name="Hua A."/>
            <person name="Humphray S.J."/>
            <person name="Jeong D.H."/>
            <person name="Jing Y."/>
            <person name="Jocker A."/>
            <person name="Kenton S.M."/>
            <person name="Kim D.J."/>
            <person name="Klee K."/>
            <person name="Lai H."/>
            <person name="Lang C."/>
            <person name="Lin S."/>
            <person name="Macmil S.L."/>
            <person name="Magdelenat G."/>
            <person name="Matthews L."/>
            <person name="McCorrison J."/>
            <person name="Monaghan E.L."/>
            <person name="Mun J.H."/>
            <person name="Najar F.Z."/>
            <person name="Nicholson C."/>
            <person name="Noirot C."/>
            <person name="O'Bleness M."/>
            <person name="Paule C.R."/>
            <person name="Poulain J."/>
            <person name="Prion F."/>
            <person name="Qin B."/>
            <person name="Qu C."/>
            <person name="Retzel E.F."/>
            <person name="Riddle C."/>
            <person name="Sallet E."/>
            <person name="Samain S."/>
            <person name="Samson N."/>
            <person name="Sanders I."/>
            <person name="Saurat O."/>
            <person name="Scarpelli C."/>
            <person name="Schiex T."/>
            <person name="Segurens B."/>
            <person name="Severin A.J."/>
            <person name="Sherrier D.J."/>
            <person name="Shi R."/>
            <person name="Sims S."/>
            <person name="Singer S.R."/>
            <person name="Sinharoy S."/>
            <person name="Sterck L."/>
            <person name="Viollet A."/>
            <person name="Wang B.B."/>
            <person name="Wang K."/>
            <person name="Wang M."/>
            <person name="Wang X."/>
            <person name="Warfsmann J."/>
            <person name="Weissenbach J."/>
            <person name="White D.D."/>
            <person name="White J.D."/>
            <person name="Wiley G.B."/>
            <person name="Wincker P."/>
            <person name="Xing Y."/>
            <person name="Yang L."/>
            <person name="Yao Z."/>
            <person name="Ying F."/>
            <person name="Zhai J."/>
            <person name="Zhou L."/>
            <person name="Zuber A."/>
            <person name="Denarie J."/>
            <person name="Dixon R.A."/>
            <person name="May G.D."/>
            <person name="Schwartz D.C."/>
            <person name="Rogers J."/>
            <person name="Quetier F."/>
            <person name="Town C.D."/>
            <person name="Roe B.A."/>
        </authorList>
    </citation>
    <scope>NUCLEOTIDE SEQUENCE [LARGE SCALE GENOMIC DNA]</scope>
    <source>
        <strain evidence="2">A17</strain>
        <strain evidence="3 4">cv. Jemalong A17</strain>
    </source>
</reference>
<dbReference type="EnsemblPlants" id="AES71946">
    <property type="protein sequence ID" value="AES71946"/>
    <property type="gene ID" value="MTR_3g084430"/>
</dbReference>
<keyword evidence="4" id="KW-1185">Reference proteome</keyword>
<reference evidence="2 4" key="2">
    <citation type="journal article" date="2014" name="BMC Genomics">
        <title>An improved genome release (version Mt4.0) for the model legume Medicago truncatula.</title>
        <authorList>
            <person name="Tang H."/>
            <person name="Krishnakumar V."/>
            <person name="Bidwell S."/>
            <person name="Rosen B."/>
            <person name="Chan A."/>
            <person name="Zhou S."/>
            <person name="Gentzbittel L."/>
            <person name="Childs K.L."/>
            <person name="Yandell M."/>
            <person name="Gundlach H."/>
            <person name="Mayer K.F."/>
            <person name="Schwartz D.C."/>
            <person name="Town C.D."/>
        </authorList>
    </citation>
    <scope>GENOME REANNOTATION</scope>
    <source>
        <strain evidence="3 4">cv. Jemalong A17</strain>
    </source>
</reference>
<feature type="transmembrane region" description="Helical" evidence="1">
    <location>
        <begin position="147"/>
        <end position="167"/>
    </location>
</feature>